<dbReference type="GO" id="GO:0007165">
    <property type="term" value="P:signal transduction"/>
    <property type="evidence" value="ECO:0007669"/>
    <property type="project" value="InterPro"/>
</dbReference>
<dbReference type="SMART" id="SM00304">
    <property type="entry name" value="HAMP"/>
    <property type="match status" value="1"/>
</dbReference>
<dbReference type="CDD" id="cd01949">
    <property type="entry name" value="GGDEF"/>
    <property type="match status" value="1"/>
</dbReference>
<dbReference type="RefSeq" id="WP_119320708.1">
    <property type="nucleotide sequence ID" value="NZ_AP025739.1"/>
</dbReference>
<dbReference type="Proteomes" id="UP000287394">
    <property type="component" value="Chromosome"/>
</dbReference>
<dbReference type="PROSITE" id="PS50885">
    <property type="entry name" value="HAMP"/>
    <property type="match status" value="1"/>
</dbReference>
<dbReference type="GO" id="GO:0052621">
    <property type="term" value="F:diguanylate cyclase activity"/>
    <property type="evidence" value="ECO:0007669"/>
    <property type="project" value="TreeGrafter"/>
</dbReference>
<dbReference type="PROSITE" id="PS50887">
    <property type="entry name" value="GGDEF"/>
    <property type="match status" value="1"/>
</dbReference>
<proteinExistence type="predicted"/>
<dbReference type="PANTHER" id="PTHR45138:SF9">
    <property type="entry name" value="DIGUANYLATE CYCLASE DGCM-RELATED"/>
    <property type="match status" value="1"/>
</dbReference>
<name>A0A402CTM1_9BACT</name>
<dbReference type="GO" id="GO:1902201">
    <property type="term" value="P:negative regulation of bacterial-type flagellum-dependent cell motility"/>
    <property type="evidence" value="ECO:0007669"/>
    <property type="project" value="TreeGrafter"/>
</dbReference>
<dbReference type="InterPro" id="IPR029787">
    <property type="entry name" value="Nucleotide_cyclase"/>
</dbReference>
<dbReference type="InterPro" id="IPR043128">
    <property type="entry name" value="Rev_trsase/Diguanyl_cyclase"/>
</dbReference>
<dbReference type="OrthoDB" id="9759607at2"/>
<keyword evidence="2" id="KW-1185">Reference proteome</keyword>
<dbReference type="KEGG" id="ccot:CCAX7_27460"/>
<dbReference type="Pfam" id="PF00672">
    <property type="entry name" value="HAMP"/>
    <property type="match status" value="1"/>
</dbReference>
<protein>
    <submittedName>
        <fullName evidence="1">Uncharacterized protein</fullName>
    </submittedName>
</protein>
<evidence type="ECO:0000313" key="1">
    <source>
        <dbReference type="EMBL" id="BDI30695.1"/>
    </source>
</evidence>
<dbReference type="SUPFAM" id="SSF158472">
    <property type="entry name" value="HAMP domain-like"/>
    <property type="match status" value="1"/>
</dbReference>
<reference evidence="1 2" key="1">
    <citation type="journal article" date="2019" name="Int. J. Syst. Evol. Microbiol.">
        <title>Capsulimonas corticalis gen. nov., sp. nov., an aerobic capsulated bacterium, of a novel bacterial order, Capsulimonadales ord. nov., of the class Armatimonadia of the phylum Armatimonadetes.</title>
        <authorList>
            <person name="Li J."/>
            <person name="Kudo C."/>
            <person name="Tonouchi A."/>
        </authorList>
    </citation>
    <scope>NUCLEOTIDE SEQUENCE [LARGE SCALE GENOMIC DNA]</scope>
    <source>
        <strain evidence="1 2">AX-7</strain>
    </source>
</reference>
<dbReference type="GO" id="GO:0043709">
    <property type="term" value="P:cell adhesion involved in single-species biofilm formation"/>
    <property type="evidence" value="ECO:0007669"/>
    <property type="project" value="TreeGrafter"/>
</dbReference>
<dbReference type="InterPro" id="IPR050469">
    <property type="entry name" value="Diguanylate_Cyclase"/>
</dbReference>
<dbReference type="AlphaFoldDB" id="A0A402CTM1"/>
<dbReference type="Pfam" id="PF00990">
    <property type="entry name" value="GGDEF"/>
    <property type="match status" value="1"/>
</dbReference>
<gene>
    <name evidence="1" type="ORF">CCAX7_27460</name>
</gene>
<dbReference type="PANTHER" id="PTHR45138">
    <property type="entry name" value="REGULATORY COMPONENTS OF SENSORY TRANSDUCTION SYSTEM"/>
    <property type="match status" value="1"/>
</dbReference>
<dbReference type="SMART" id="SM00267">
    <property type="entry name" value="GGDEF"/>
    <property type="match status" value="1"/>
</dbReference>
<organism evidence="1 2">
    <name type="scientific">Capsulimonas corticalis</name>
    <dbReference type="NCBI Taxonomy" id="2219043"/>
    <lineage>
        <taxon>Bacteria</taxon>
        <taxon>Bacillati</taxon>
        <taxon>Armatimonadota</taxon>
        <taxon>Armatimonadia</taxon>
        <taxon>Capsulimonadales</taxon>
        <taxon>Capsulimonadaceae</taxon>
        <taxon>Capsulimonas</taxon>
    </lineage>
</organism>
<dbReference type="Gene3D" id="3.30.70.270">
    <property type="match status" value="1"/>
</dbReference>
<dbReference type="FunFam" id="3.30.70.270:FF:000001">
    <property type="entry name" value="Diguanylate cyclase domain protein"/>
    <property type="match status" value="1"/>
</dbReference>
<dbReference type="CDD" id="cd06225">
    <property type="entry name" value="HAMP"/>
    <property type="match status" value="1"/>
</dbReference>
<dbReference type="Gene3D" id="6.10.340.10">
    <property type="match status" value="1"/>
</dbReference>
<accession>A0A402CTM1</accession>
<dbReference type="NCBIfam" id="TIGR00254">
    <property type="entry name" value="GGDEF"/>
    <property type="match status" value="1"/>
</dbReference>
<dbReference type="SUPFAM" id="SSF55073">
    <property type="entry name" value="Nucleotide cyclase"/>
    <property type="match status" value="1"/>
</dbReference>
<sequence>MGISASKAPVAKSRIARRLTRLFMGIILMTMLAGNAILGNLARTLWMHGASDLSASFAHSSVASSKLPQAQSDRAAALSPKPDDAEAQGRHMRKALDETCRQIDKKMGQATIIVTLGCCVVGYLMALATAGRITRPLMLLSRAANEIADGRFGKRVSENAPDEIGDLAVTFNRMTQALEHSREDLEQAYARMELLATQDGLTGLANRRTFQERLAKEWERAAAEDLTFSLILLDVDKFKTYNDTYGHLAGDAVLQSVGALLQQAARDTDLVARYGGEEFVVILTGAEAAEACRAAERFRAAIEGHAWPERPVTISLGVASLTSAITDGAHLIAAADEALYKAKSLGRNRVVHGQIEVGLIAGSTDVKDISKAA</sequence>
<dbReference type="InterPro" id="IPR003660">
    <property type="entry name" value="HAMP_dom"/>
</dbReference>
<dbReference type="GO" id="GO:0005886">
    <property type="term" value="C:plasma membrane"/>
    <property type="evidence" value="ECO:0007669"/>
    <property type="project" value="TreeGrafter"/>
</dbReference>
<dbReference type="EMBL" id="AP025739">
    <property type="protein sequence ID" value="BDI30695.1"/>
    <property type="molecule type" value="Genomic_DNA"/>
</dbReference>
<evidence type="ECO:0000313" key="2">
    <source>
        <dbReference type="Proteomes" id="UP000287394"/>
    </source>
</evidence>
<dbReference type="InterPro" id="IPR000160">
    <property type="entry name" value="GGDEF_dom"/>
</dbReference>